<dbReference type="EMBL" id="AVFJ02000007">
    <property type="protein sequence ID" value="KPL57280.1"/>
    <property type="molecule type" value="Genomic_DNA"/>
</dbReference>
<reference evidence="3" key="1">
    <citation type="journal article" date="2016" name="Genome Announc.">
        <title>Draft Genome Sequence of Lactobacillus plantarum 2025.</title>
        <authorList>
            <person name="Karlyshev A.V."/>
            <person name="Khlebnikov V.C."/>
            <person name="Kosarev I.V."/>
            <person name="Abramov V.M."/>
        </authorList>
    </citation>
    <scope>NUCLEOTIDE SEQUENCE [LARGE SCALE GENOMIC DNA]</scope>
    <source>
        <strain evidence="3">2025</strain>
    </source>
</reference>
<dbReference type="RefSeq" id="WP_054519014.1">
    <property type="nucleotide sequence ID" value="NZ_CP076824.1"/>
</dbReference>
<comment type="caution">
    <text evidence="3">The sequence shown here is derived from an EMBL/GenBank/DDBJ whole genome shotgun (WGS) entry which is preliminary data.</text>
</comment>
<accession>A0A837NJ85</accession>
<dbReference type="InterPro" id="IPR010572">
    <property type="entry name" value="Tail_dom"/>
</dbReference>
<dbReference type="Gene3D" id="2.60.120.260">
    <property type="entry name" value="Galactose-binding domain-like"/>
    <property type="match status" value="1"/>
</dbReference>
<organism evidence="3">
    <name type="scientific">Lactiplantibacillus plantarum 2025</name>
    <dbReference type="NCBI Taxonomy" id="1385856"/>
    <lineage>
        <taxon>Bacteria</taxon>
        <taxon>Bacillati</taxon>
        <taxon>Bacillota</taxon>
        <taxon>Bacilli</taxon>
        <taxon>Lactobacillales</taxon>
        <taxon>Lactobacillaceae</taxon>
        <taxon>Lactiplantibacillus</taxon>
    </lineage>
</organism>
<evidence type="ECO:0000256" key="1">
    <source>
        <dbReference type="SAM" id="MobiDB-lite"/>
    </source>
</evidence>
<dbReference type="Gene3D" id="3.55.50.40">
    <property type="match status" value="1"/>
</dbReference>
<evidence type="ECO:0000313" key="3">
    <source>
        <dbReference type="EMBL" id="KPL57280.1"/>
    </source>
</evidence>
<feature type="region of interest" description="Disordered" evidence="1">
    <location>
        <begin position="347"/>
        <end position="376"/>
    </location>
</feature>
<feature type="domain" description="Tail spike" evidence="2">
    <location>
        <begin position="105"/>
        <end position="299"/>
    </location>
</feature>
<evidence type="ECO:0000259" key="2">
    <source>
        <dbReference type="Pfam" id="PF06605"/>
    </source>
</evidence>
<sequence length="1634" mass="177947">MIKFHDPSGAPHFGQATITRTTSVNGGLSLTGEVFAGGDVLNGLDYGWWLNFDNEKYVITYKKLSDDTNTVVFDAVQQFFWDFSKVALHAQYTGSHEYTFYLGQLFDKSGYTYKNDVTVPAFEKENWGYKNKLDLFNDIIDQAGVEFEVHNETVHIAKQIGSDLTSFARKGINLSDLTEEMKISDFATYAKGYGAFKDAEDQSKGRLEVEYRSELAKQFGDLEMDPIVDERYTIADNLIAALKKQVDATYAVSMTMNIYDLENAGYPNYEAPKVGDWILAIDEALNFKRKIRIIQLEEQFDVTGKRIGYTATCGDLSIVDQYTHLQSSLDSKVQRIQESVDNALSSANGKSTNYYGEKEPTSANEGDLWFDQSDSDPDKWSIKQWVNGRWEQITLNPGEVDAKVNVAKNKAETAVENAKSASDKADQLASKYDDTNSLASQAFDRATSAQSDAGSAVAKAESTASEFGKVSQKADSAFDNAMSAQNEASDAVKQASSAASDSKDAKQIAGAVSQSYKTLTDGSTMTIAELESGLAVKLTKSDLDGYATQTWTQNQINVTADGINGTMSSIKSTVDGQTTSINDLKADSSSFKSQFTTVNNTLGKQTTDIGTLQATSKELTSGFNTLTSDNTTNKNDISQLKQTATEVSSTLETVQTQVQNSAVGTNLLTNTGDLSANWWGTTSISTTAEYDGHPSMVFTSSPSAWQLATQQLSLGKLQNSTQYTASFWAKADNAGDKAHTEIWGSIGKTDFVLTTNWVRYTAVVTSYSDANTNIDHSSCYFGVPTGNTGNVYIALPKLEKGSLATDWCLNPADNASVTAFSKLSQTVDGMKSDISKKIEQKDLNSYATQTWTQNKINTTADGINGTLSSVKTTVDGHETSINDLKADSSSFKTQFTTVNGTLGKHTTDIGTLQASSKSLSANFDSLSSDNKTNQHDIGQLKASAETFNSTLMTVQQQVTDSAVGTNLLTNTADLSADWWVTGNIDTSQKPAVLHYPMTTLTSSTNNITNYPLNDRLLQPSTTYTASFYAKGTGTFLFYCYPGVSSGEHSDSRTEIKLTSEYKLYAITFTTFPDISGGKNFLLRQDYSPSATDQNSVEAYVYGFKLEKGSMATDWCPNPVDTATVTAVSSISQTVEHIQTTVSGKVDGETYRSDMNELNNQITAKVSQGDITNENILPYSGYWSDLTGWALMDWGASDKTLNLAHYNFYHNAVDATLYIGTAMDKTAAVGSTKFNVMPNTTYTFTFLGFASSNVKGINVYVLGRSYTSTKDYEYVHDVQTDLIMSPNGIKKYTATFTTNSDETQAYVRLDNQGSTNGQSSGAYFAELKIERGTVSTPYTRVSSGEIQVTSDNINLKVSKDGVVNAINISKEGTSIYGNKLRITAATYIDNAVIKDAMIADLSASKLTAGSINAATINVYNINGSNIVANSISADKLQAGSMLIAMNSTLQTLKLGTDGLYTTNNSGTFIGKIHANNLIEHPGDWGLHFDLSSNAQYMAWGAQNENDPNGGYVVKFGWTRNSSAGDFTMPWGGFWFNDNVMLHKNLRFNGGGIDVDGAYQLMKFAWISMNGIKYPFFGSSNLKAGWLFGSSETYLVRDGGIINASKILGILNGQHYKFIKDLNSNGTVKGYVDVNF</sequence>
<dbReference type="Gene3D" id="1.20.5.340">
    <property type="match status" value="1"/>
</dbReference>
<protein>
    <recommendedName>
        <fullName evidence="2">Tail spike domain-containing protein</fullName>
    </recommendedName>
</protein>
<proteinExistence type="predicted"/>
<dbReference type="Pfam" id="PF06605">
    <property type="entry name" value="Prophage_tail"/>
    <property type="match status" value="1"/>
</dbReference>
<gene>
    <name evidence="3" type="ORF">N876_0203560</name>
</gene>
<name>A0A837NJ85_LACPN</name>
<dbReference type="Gene3D" id="1.10.287.1490">
    <property type="match status" value="1"/>
</dbReference>